<accession>A0A8T0INP8</accession>
<evidence type="ECO:0000256" key="1">
    <source>
        <dbReference type="ARBA" id="ARBA00006442"/>
    </source>
</evidence>
<keyword evidence="4" id="KW-0560">Oxidoreductase</keyword>
<keyword evidence="3" id="KW-0274">FAD</keyword>
<evidence type="ECO:0000313" key="7">
    <source>
        <dbReference type="Proteomes" id="UP000822688"/>
    </source>
</evidence>
<dbReference type="AlphaFoldDB" id="A0A8T0INP8"/>
<comment type="similarity">
    <text evidence="1">Belongs to the FAD-dependent oxidoreductase family.</text>
</comment>
<keyword evidence="7" id="KW-1185">Reference proteome</keyword>
<sequence length="203" mass="22683">MVKVTIVTSSSRLLEFLGPKAGAKALKWLKKKKVEVLYNDKVDPDAKVGNIYTTRSGKKIEAELHFWCVGKKLGNDWLKNSEFKGWLDNTGHLRVDKSMRLVDIPNVFCAGDMTDIKEIKQGFLASKHANVVAENIKELMKDPNCKKLSEYQRLEEPFGLVTLGRSIAVAQFPCCTCIGCLPGMMKSKDLFVGNARQSLGLPY</sequence>
<evidence type="ECO:0000256" key="2">
    <source>
        <dbReference type="ARBA" id="ARBA00022630"/>
    </source>
</evidence>
<comment type="caution">
    <text evidence="6">The sequence shown here is derived from an EMBL/GenBank/DDBJ whole genome shotgun (WGS) entry which is preliminary data.</text>
</comment>
<dbReference type="PANTHER" id="PTHR43735">
    <property type="entry name" value="APOPTOSIS-INDUCING FACTOR 1"/>
    <property type="match status" value="1"/>
</dbReference>
<dbReference type="Gene3D" id="3.50.50.100">
    <property type="match status" value="1"/>
</dbReference>
<keyword evidence="2" id="KW-0285">Flavoprotein</keyword>
<name>A0A8T0INP8_CERPU</name>
<dbReference type="GO" id="GO:0050660">
    <property type="term" value="F:flavin adenine dinucleotide binding"/>
    <property type="evidence" value="ECO:0007669"/>
    <property type="project" value="TreeGrafter"/>
</dbReference>
<evidence type="ECO:0000313" key="6">
    <source>
        <dbReference type="EMBL" id="KAG0584198.1"/>
    </source>
</evidence>
<reference evidence="6" key="1">
    <citation type="submission" date="2020-06" db="EMBL/GenBank/DDBJ databases">
        <title>WGS assembly of Ceratodon purpureus strain R40.</title>
        <authorList>
            <person name="Carey S.B."/>
            <person name="Jenkins J."/>
            <person name="Shu S."/>
            <person name="Lovell J.T."/>
            <person name="Sreedasyam A."/>
            <person name="Maumus F."/>
            <person name="Tiley G.P."/>
            <person name="Fernandez-Pozo N."/>
            <person name="Barry K."/>
            <person name="Chen C."/>
            <person name="Wang M."/>
            <person name="Lipzen A."/>
            <person name="Daum C."/>
            <person name="Saski C.A."/>
            <person name="Payton A.C."/>
            <person name="Mcbreen J.C."/>
            <person name="Conrad R.E."/>
            <person name="Kollar L.M."/>
            <person name="Olsson S."/>
            <person name="Huttunen S."/>
            <person name="Landis J.B."/>
            <person name="Wickett N.J."/>
            <person name="Johnson M.G."/>
            <person name="Rensing S.A."/>
            <person name="Grimwood J."/>
            <person name="Schmutz J."/>
            <person name="Mcdaniel S.F."/>
        </authorList>
    </citation>
    <scope>NUCLEOTIDE SEQUENCE</scope>
    <source>
        <strain evidence="6">R40</strain>
    </source>
</reference>
<gene>
    <name evidence="6" type="ORF">KC19_3G192800</name>
</gene>
<dbReference type="GO" id="GO:0005737">
    <property type="term" value="C:cytoplasm"/>
    <property type="evidence" value="ECO:0007669"/>
    <property type="project" value="TreeGrafter"/>
</dbReference>
<dbReference type="GO" id="GO:0004174">
    <property type="term" value="F:electron-transferring-flavoprotein dehydrogenase activity"/>
    <property type="evidence" value="ECO:0007669"/>
    <property type="project" value="TreeGrafter"/>
</dbReference>
<dbReference type="PANTHER" id="PTHR43735:SF3">
    <property type="entry name" value="FERROPTOSIS SUPPRESSOR PROTEIN 1"/>
    <property type="match status" value="1"/>
</dbReference>
<evidence type="ECO:0000256" key="3">
    <source>
        <dbReference type="ARBA" id="ARBA00022827"/>
    </source>
</evidence>
<feature type="domain" description="FAD/NAD(P)-binding" evidence="5">
    <location>
        <begin position="2"/>
        <end position="119"/>
    </location>
</feature>
<dbReference type="InterPro" id="IPR036188">
    <property type="entry name" value="FAD/NAD-bd_sf"/>
</dbReference>
<protein>
    <recommendedName>
        <fullName evidence="5">FAD/NAD(P)-binding domain-containing protein</fullName>
    </recommendedName>
</protein>
<dbReference type="InterPro" id="IPR023753">
    <property type="entry name" value="FAD/NAD-binding_dom"/>
</dbReference>
<evidence type="ECO:0000259" key="5">
    <source>
        <dbReference type="Pfam" id="PF07992"/>
    </source>
</evidence>
<dbReference type="EMBL" id="CM026423">
    <property type="protein sequence ID" value="KAG0584198.1"/>
    <property type="molecule type" value="Genomic_DNA"/>
</dbReference>
<evidence type="ECO:0000256" key="4">
    <source>
        <dbReference type="ARBA" id="ARBA00023002"/>
    </source>
</evidence>
<organism evidence="6 7">
    <name type="scientific">Ceratodon purpureus</name>
    <name type="common">Fire moss</name>
    <name type="synonym">Dicranum purpureum</name>
    <dbReference type="NCBI Taxonomy" id="3225"/>
    <lineage>
        <taxon>Eukaryota</taxon>
        <taxon>Viridiplantae</taxon>
        <taxon>Streptophyta</taxon>
        <taxon>Embryophyta</taxon>
        <taxon>Bryophyta</taxon>
        <taxon>Bryophytina</taxon>
        <taxon>Bryopsida</taxon>
        <taxon>Dicranidae</taxon>
        <taxon>Pseudoditrichales</taxon>
        <taxon>Ditrichaceae</taxon>
        <taxon>Ceratodon</taxon>
    </lineage>
</organism>
<proteinExistence type="inferred from homology"/>
<dbReference type="SUPFAM" id="SSF51905">
    <property type="entry name" value="FAD/NAD(P)-binding domain"/>
    <property type="match status" value="1"/>
</dbReference>
<dbReference type="Pfam" id="PF07992">
    <property type="entry name" value="Pyr_redox_2"/>
    <property type="match status" value="1"/>
</dbReference>
<dbReference type="Proteomes" id="UP000822688">
    <property type="component" value="Chromosome 3"/>
</dbReference>